<dbReference type="AlphaFoldDB" id="A0AAD4YKZ2"/>
<accession>A0AAD4YKZ2</accession>
<sequence>MSESSKRRLLARAKAKQQMHQLKAGSSAQIDGQELAAAKESYQQVTGKCHAVIELDEAPGPKRPQVPDHLQVVFTAEDENDLAVDPASMDMWLCMKWAITTTKRAKRTYEDGRSKVAEAGKVLQDHANLIKD</sequence>
<evidence type="ECO:0000313" key="1">
    <source>
        <dbReference type="EMBL" id="KAI5312323.1"/>
    </source>
</evidence>
<keyword evidence="2" id="KW-1185">Reference proteome</keyword>
<organism evidence="1 2">
    <name type="scientific">Prunus dulcis</name>
    <name type="common">Almond</name>
    <name type="synonym">Amygdalus dulcis</name>
    <dbReference type="NCBI Taxonomy" id="3755"/>
    <lineage>
        <taxon>Eukaryota</taxon>
        <taxon>Viridiplantae</taxon>
        <taxon>Streptophyta</taxon>
        <taxon>Embryophyta</taxon>
        <taxon>Tracheophyta</taxon>
        <taxon>Spermatophyta</taxon>
        <taxon>Magnoliopsida</taxon>
        <taxon>eudicotyledons</taxon>
        <taxon>Gunneridae</taxon>
        <taxon>Pentapetalae</taxon>
        <taxon>rosids</taxon>
        <taxon>fabids</taxon>
        <taxon>Rosales</taxon>
        <taxon>Rosaceae</taxon>
        <taxon>Amygdaloideae</taxon>
        <taxon>Amygdaleae</taxon>
        <taxon>Prunus</taxon>
    </lineage>
</organism>
<dbReference type="Proteomes" id="UP001054821">
    <property type="component" value="Chromosome 8"/>
</dbReference>
<gene>
    <name evidence="1" type="ORF">L3X38_041496</name>
</gene>
<name>A0AAD4YKZ2_PRUDU</name>
<proteinExistence type="predicted"/>
<reference evidence="1 2" key="1">
    <citation type="journal article" date="2022" name="G3 (Bethesda)">
        <title>Whole-genome sequence and methylome profiling of the almond [Prunus dulcis (Mill.) D.A. Webb] cultivar 'Nonpareil'.</title>
        <authorList>
            <person name="D'Amico-Willman K.M."/>
            <person name="Ouma W.Z."/>
            <person name="Meulia T."/>
            <person name="Sideli G.M."/>
            <person name="Gradziel T.M."/>
            <person name="Fresnedo-Ramirez J."/>
        </authorList>
    </citation>
    <scope>NUCLEOTIDE SEQUENCE [LARGE SCALE GENOMIC DNA]</scope>
    <source>
        <strain evidence="1">Clone GOH B32 T37-40</strain>
    </source>
</reference>
<evidence type="ECO:0000313" key="2">
    <source>
        <dbReference type="Proteomes" id="UP001054821"/>
    </source>
</evidence>
<comment type="caution">
    <text evidence="1">The sequence shown here is derived from an EMBL/GenBank/DDBJ whole genome shotgun (WGS) entry which is preliminary data.</text>
</comment>
<protein>
    <submittedName>
        <fullName evidence="1">Uncharacterized protein</fullName>
    </submittedName>
</protein>
<dbReference type="EMBL" id="JAJFAZ020000008">
    <property type="protein sequence ID" value="KAI5312323.1"/>
    <property type="molecule type" value="Genomic_DNA"/>
</dbReference>